<dbReference type="Gene3D" id="1.10.287.130">
    <property type="match status" value="1"/>
</dbReference>
<keyword evidence="6" id="KW-0902">Two-component regulatory system</keyword>
<dbReference type="Proteomes" id="UP001169069">
    <property type="component" value="Unassembled WGS sequence"/>
</dbReference>
<keyword evidence="7" id="KW-0472">Membrane</keyword>
<keyword evidence="7" id="KW-1133">Transmembrane helix</keyword>
<evidence type="ECO:0000256" key="1">
    <source>
        <dbReference type="ARBA" id="ARBA00000085"/>
    </source>
</evidence>
<evidence type="ECO:0000256" key="3">
    <source>
        <dbReference type="ARBA" id="ARBA00022553"/>
    </source>
</evidence>
<dbReference type="SUPFAM" id="SSF47384">
    <property type="entry name" value="Homodimeric domain of signal transducing histidine kinase"/>
    <property type="match status" value="1"/>
</dbReference>
<comment type="catalytic activity">
    <reaction evidence="1">
        <text>ATP + protein L-histidine = ADP + protein N-phospho-L-histidine.</text>
        <dbReference type="EC" id="2.7.13.3"/>
    </reaction>
</comment>
<evidence type="ECO:0000313" key="10">
    <source>
        <dbReference type="Proteomes" id="UP001169069"/>
    </source>
</evidence>
<feature type="transmembrane region" description="Helical" evidence="7">
    <location>
        <begin position="114"/>
        <end position="137"/>
    </location>
</feature>
<feature type="domain" description="Histidine kinase" evidence="8">
    <location>
        <begin position="153"/>
        <end position="347"/>
    </location>
</feature>
<dbReference type="InterPro" id="IPR050351">
    <property type="entry name" value="BphY/WalK/GraS-like"/>
</dbReference>
<evidence type="ECO:0000256" key="7">
    <source>
        <dbReference type="SAM" id="Phobius"/>
    </source>
</evidence>
<evidence type="ECO:0000256" key="2">
    <source>
        <dbReference type="ARBA" id="ARBA00012438"/>
    </source>
</evidence>
<feature type="transmembrane region" description="Helical" evidence="7">
    <location>
        <begin position="12"/>
        <end position="32"/>
    </location>
</feature>
<dbReference type="PANTHER" id="PTHR45453">
    <property type="entry name" value="PHOSPHATE REGULON SENSOR PROTEIN PHOR"/>
    <property type="match status" value="1"/>
</dbReference>
<gene>
    <name evidence="9" type="ORF">PGH07_07305</name>
</gene>
<evidence type="ECO:0000256" key="4">
    <source>
        <dbReference type="ARBA" id="ARBA00022679"/>
    </source>
</evidence>
<dbReference type="SMART" id="SM00387">
    <property type="entry name" value="HATPase_c"/>
    <property type="match status" value="1"/>
</dbReference>
<dbReference type="InterPro" id="IPR005467">
    <property type="entry name" value="His_kinase_dom"/>
</dbReference>
<dbReference type="InterPro" id="IPR036097">
    <property type="entry name" value="HisK_dim/P_sf"/>
</dbReference>
<dbReference type="EC" id="2.7.13.3" evidence="2"/>
<dbReference type="PROSITE" id="PS50109">
    <property type="entry name" value="HIS_KIN"/>
    <property type="match status" value="1"/>
</dbReference>
<reference evidence="9" key="1">
    <citation type="submission" date="2023-01" db="EMBL/GenBank/DDBJ databases">
        <title>Sulfurovum sp. zt1-1 genome assembly.</title>
        <authorList>
            <person name="Wang J."/>
        </authorList>
    </citation>
    <scope>NUCLEOTIDE SEQUENCE</scope>
    <source>
        <strain evidence="9">Zt1-1</strain>
    </source>
</reference>
<dbReference type="GO" id="GO:0016301">
    <property type="term" value="F:kinase activity"/>
    <property type="evidence" value="ECO:0007669"/>
    <property type="project" value="UniProtKB-KW"/>
</dbReference>
<protein>
    <recommendedName>
        <fullName evidence="2">histidine kinase</fullName>
        <ecNumber evidence="2">2.7.13.3</ecNumber>
    </recommendedName>
</protein>
<keyword evidence="4" id="KW-0808">Transferase</keyword>
<dbReference type="RefSeq" id="WP_289413713.1">
    <property type="nucleotide sequence ID" value="NZ_JAQIBD010000002.1"/>
</dbReference>
<keyword evidence="10" id="KW-1185">Reference proteome</keyword>
<dbReference type="CDD" id="cd00082">
    <property type="entry name" value="HisKA"/>
    <property type="match status" value="1"/>
</dbReference>
<dbReference type="PANTHER" id="PTHR45453:SF1">
    <property type="entry name" value="PHOSPHATE REGULON SENSOR PROTEIN PHOR"/>
    <property type="match status" value="1"/>
</dbReference>
<dbReference type="InterPro" id="IPR003661">
    <property type="entry name" value="HisK_dim/P_dom"/>
</dbReference>
<accession>A0ABT7QYY6</accession>
<sequence>MKSYEKESLFKNFLVFFSLLEILLILLFSELYRTEKTEYHQDILKTMQVCSYSFECEQFHFDFVPKEDNVLNKLYEKEALYAFFHIPKSKKFYVKISYPLDKLYMDIKEIQKGLWIKFILATILLMGVALFFTFYSLKPIRKALRLNDEFIKDILHDFNTPITSMLLNIKMFKDEIGENPFVERLSHSIDTLLLLQNNLKSFLHNSPSQKSSVDVGKLAQTRLKFIQNIYPKLTYEYIEHNDLVKTTNQELLTRIFDNLISNAAKYNKPHGKVTLTVNKTSVVIEDTGKGIQDVERVLQRYYKEQDRGIGLGLPIVQKLTRELNIILHIESYVGKGTKVILDFKHLHKGEK</sequence>
<comment type="caution">
    <text evidence="9">The sequence shown here is derived from an EMBL/GenBank/DDBJ whole genome shotgun (WGS) entry which is preliminary data.</text>
</comment>
<dbReference type="InterPro" id="IPR003594">
    <property type="entry name" value="HATPase_dom"/>
</dbReference>
<keyword evidence="3" id="KW-0597">Phosphoprotein</keyword>
<dbReference type="SUPFAM" id="SSF55874">
    <property type="entry name" value="ATPase domain of HSP90 chaperone/DNA topoisomerase II/histidine kinase"/>
    <property type="match status" value="1"/>
</dbReference>
<proteinExistence type="predicted"/>
<evidence type="ECO:0000259" key="8">
    <source>
        <dbReference type="PROSITE" id="PS50109"/>
    </source>
</evidence>
<organism evidence="9 10">
    <name type="scientific">Sulfurovum zhangzhouensis</name>
    <dbReference type="NCBI Taxonomy" id="3019067"/>
    <lineage>
        <taxon>Bacteria</taxon>
        <taxon>Pseudomonadati</taxon>
        <taxon>Campylobacterota</taxon>
        <taxon>Epsilonproteobacteria</taxon>
        <taxon>Campylobacterales</taxon>
        <taxon>Sulfurovaceae</taxon>
        <taxon>Sulfurovum</taxon>
    </lineage>
</organism>
<evidence type="ECO:0000256" key="5">
    <source>
        <dbReference type="ARBA" id="ARBA00022777"/>
    </source>
</evidence>
<dbReference type="EMBL" id="JAQIBD010000002">
    <property type="protein sequence ID" value="MDM5271981.1"/>
    <property type="molecule type" value="Genomic_DNA"/>
</dbReference>
<keyword evidence="7" id="KW-0812">Transmembrane</keyword>
<dbReference type="InterPro" id="IPR036890">
    <property type="entry name" value="HATPase_C_sf"/>
</dbReference>
<evidence type="ECO:0000256" key="6">
    <source>
        <dbReference type="ARBA" id="ARBA00023012"/>
    </source>
</evidence>
<dbReference type="Gene3D" id="3.30.565.10">
    <property type="entry name" value="Histidine kinase-like ATPase, C-terminal domain"/>
    <property type="match status" value="1"/>
</dbReference>
<dbReference type="Pfam" id="PF02518">
    <property type="entry name" value="HATPase_c"/>
    <property type="match status" value="1"/>
</dbReference>
<evidence type="ECO:0000313" key="9">
    <source>
        <dbReference type="EMBL" id="MDM5271981.1"/>
    </source>
</evidence>
<name>A0ABT7QYY6_9BACT</name>
<keyword evidence="5 9" id="KW-0418">Kinase</keyword>